<evidence type="ECO:0000313" key="3">
    <source>
        <dbReference type="Proteomes" id="UP000464718"/>
    </source>
</evidence>
<accession>A0A7Z2RLM4</accession>
<dbReference type="AlphaFoldDB" id="A0A7Z2RLM4"/>
<dbReference type="EMBL" id="DACQKT010000006">
    <property type="protein sequence ID" value="HAS6678036.1"/>
    <property type="molecule type" value="Genomic_DNA"/>
</dbReference>
<protein>
    <submittedName>
        <fullName evidence="1">Uncharacterized protein</fullName>
    </submittedName>
</protein>
<reference evidence="2 3" key="2">
    <citation type="submission" date="2018-12" db="EMBL/GenBank/DDBJ databases">
        <title>Genomic insights into the evolutionary origins and pathogenicity of five Vibrio parahaemolyticus strains isolated from the shrimp with acute hepatopancreatic necrosis disease (AHPND).</title>
        <authorList>
            <person name="Yang Q."/>
            <person name="Dong X."/>
            <person name="Xie G."/>
            <person name="Fu S."/>
            <person name="Zou P."/>
            <person name="Sun J."/>
            <person name="Wang Y."/>
            <person name="Huang J."/>
        </authorList>
    </citation>
    <scope>NUCLEOTIDE SEQUENCE [LARGE SCALE GENOMIC DNA]</scope>
    <source>
        <strain evidence="2 3">20160303005-1</strain>
    </source>
</reference>
<gene>
    <name evidence="2" type="ORF">EHC69_07945</name>
    <name evidence="1" type="ORF">I7278_14565</name>
</gene>
<reference evidence="1" key="3">
    <citation type="submission" date="2019-12" db="EMBL/GenBank/DDBJ databases">
        <authorList>
            <consortium name="NCBI Pathogen Detection Project"/>
        </authorList>
    </citation>
    <scope>NUCLEOTIDE SEQUENCE</scope>
    <source>
        <strain evidence="1">1930</strain>
    </source>
</reference>
<evidence type="ECO:0000313" key="2">
    <source>
        <dbReference type="EMBL" id="QHH09308.1"/>
    </source>
</evidence>
<name>A0A7Z2RLM4_VIBPH</name>
<sequence length="146" mass="17231">MLRHTSVYKKLTWRRESTLLWCLPRFRMTKLILVVCIYGISTTDSGYEALDVRTIVSFRRRKNLFLYLRSRRSVECDISLSSRAQQPFSPNLEGKLADLSEVPKQTLCFYQERIDKEEQSLLFFRTPRVRFKGTVDLKNGDEITNV</sequence>
<organism evidence="1">
    <name type="scientific">Vibrio parahaemolyticus</name>
    <dbReference type="NCBI Taxonomy" id="670"/>
    <lineage>
        <taxon>Bacteria</taxon>
        <taxon>Pseudomonadati</taxon>
        <taxon>Pseudomonadota</taxon>
        <taxon>Gammaproteobacteria</taxon>
        <taxon>Vibrionales</taxon>
        <taxon>Vibrionaceae</taxon>
        <taxon>Vibrio</taxon>
    </lineage>
</organism>
<dbReference type="Proteomes" id="UP000856022">
    <property type="component" value="Unassembled WGS sequence"/>
</dbReference>
<dbReference type="Proteomes" id="UP000464718">
    <property type="component" value="Chromosome i"/>
</dbReference>
<evidence type="ECO:0000313" key="1">
    <source>
        <dbReference type="EMBL" id="HAS6678036.1"/>
    </source>
</evidence>
<proteinExistence type="predicted"/>
<dbReference type="EMBL" id="CP034298">
    <property type="protein sequence ID" value="QHH09308.1"/>
    <property type="molecule type" value="Genomic_DNA"/>
</dbReference>
<reference evidence="1" key="1">
    <citation type="journal article" date="2018" name="Genome Biol.">
        <title>SKESA: strategic k-mer extension for scrupulous assemblies.</title>
        <authorList>
            <person name="Souvorov A."/>
            <person name="Agarwala R."/>
            <person name="Lipman D.J."/>
        </authorList>
    </citation>
    <scope>NUCLEOTIDE SEQUENCE</scope>
    <source>
        <strain evidence="1">1930</strain>
    </source>
</reference>